<feature type="chain" id="PRO_5031386049" evidence="2">
    <location>
        <begin position="24"/>
        <end position="93"/>
    </location>
</feature>
<feature type="region of interest" description="Disordered" evidence="1">
    <location>
        <begin position="62"/>
        <end position="93"/>
    </location>
</feature>
<dbReference type="Proteomes" id="UP000596661">
    <property type="component" value="Chromosome 3"/>
</dbReference>
<organism evidence="3 4">
    <name type="scientific">Cannabis sativa</name>
    <name type="common">Hemp</name>
    <name type="synonym">Marijuana</name>
    <dbReference type="NCBI Taxonomy" id="3483"/>
    <lineage>
        <taxon>Eukaryota</taxon>
        <taxon>Viridiplantae</taxon>
        <taxon>Streptophyta</taxon>
        <taxon>Embryophyta</taxon>
        <taxon>Tracheophyta</taxon>
        <taxon>Spermatophyta</taxon>
        <taxon>Magnoliopsida</taxon>
        <taxon>eudicotyledons</taxon>
        <taxon>Gunneridae</taxon>
        <taxon>Pentapetalae</taxon>
        <taxon>rosids</taxon>
        <taxon>fabids</taxon>
        <taxon>Rosales</taxon>
        <taxon>Cannabaceae</taxon>
        <taxon>Cannabis</taxon>
    </lineage>
</organism>
<name>A0A803QXR0_CANSA</name>
<keyword evidence="2" id="KW-0732">Signal</keyword>
<reference evidence="3" key="1">
    <citation type="submission" date="2018-11" db="EMBL/GenBank/DDBJ databases">
        <authorList>
            <person name="Grassa J C."/>
        </authorList>
    </citation>
    <scope>NUCLEOTIDE SEQUENCE [LARGE SCALE GENOMIC DNA]</scope>
</reference>
<protein>
    <submittedName>
        <fullName evidence="3">Uncharacterized protein</fullName>
    </submittedName>
</protein>
<proteinExistence type="predicted"/>
<evidence type="ECO:0000256" key="1">
    <source>
        <dbReference type="SAM" id="MobiDB-lite"/>
    </source>
</evidence>
<reference evidence="3" key="2">
    <citation type="submission" date="2021-03" db="UniProtKB">
        <authorList>
            <consortium name="EnsemblPlants"/>
        </authorList>
    </citation>
    <scope>IDENTIFICATION</scope>
</reference>
<evidence type="ECO:0000313" key="4">
    <source>
        <dbReference type="Proteomes" id="UP000596661"/>
    </source>
</evidence>
<evidence type="ECO:0000313" key="3">
    <source>
        <dbReference type="EnsemblPlants" id="cds.novel_model_2671_5bd9a17a"/>
    </source>
</evidence>
<dbReference type="EnsemblPlants" id="novel_model_2671_5bd9a17a">
    <property type="protein sequence ID" value="cds.novel_model_2671_5bd9a17a"/>
    <property type="gene ID" value="novel_gene_1435_5bd9a17a"/>
</dbReference>
<keyword evidence="4" id="KW-1185">Reference proteome</keyword>
<evidence type="ECO:0000256" key="2">
    <source>
        <dbReference type="SAM" id="SignalP"/>
    </source>
</evidence>
<dbReference type="Gramene" id="novel_model_2671_5bd9a17a">
    <property type="protein sequence ID" value="cds.novel_model_2671_5bd9a17a"/>
    <property type="gene ID" value="novel_gene_1435_5bd9a17a"/>
</dbReference>
<sequence>MRAFSTKLFMIFILSGLYLATSAFNPYGNEKSSFHVLTRIDKFRMILAKMEAYDNSMVHSRSLGSRRILPPPPPTKNRQSAMRAPAPPPLVAY</sequence>
<accession>A0A803QXR0</accession>
<feature type="signal peptide" evidence="2">
    <location>
        <begin position="1"/>
        <end position="23"/>
    </location>
</feature>
<dbReference type="AlphaFoldDB" id="A0A803QXR0"/>
<dbReference type="EMBL" id="UZAU01000248">
    <property type="status" value="NOT_ANNOTATED_CDS"/>
    <property type="molecule type" value="Genomic_DNA"/>
</dbReference>